<name>A0ABT8YVK6_9SPIR</name>
<protein>
    <recommendedName>
        <fullName evidence="3">DUF4468 domain-containing protein</fullName>
    </recommendedName>
</protein>
<sequence length="195" mass="23223">MNKYILLFSFFILNILYSQETNILNSRLFFTEKDKLTSKINIYTSWKETYKYLRDNRFRFYKKAGRTITLEFRYKYPSQIFVNNGTPIIFTFNDGSSVQLTNVQKVVYSPYLMGDKQYYDVEVRYKFNNDDEFNSFANAAITNIRFNFINQFSEEVYDDIGISSLTTSNWQVVFEAYRDGIAKLEELNNNNITND</sequence>
<organism evidence="1 2">
    <name type="scientific">Brachyspira innocens</name>
    <dbReference type="NCBI Taxonomy" id="13264"/>
    <lineage>
        <taxon>Bacteria</taxon>
        <taxon>Pseudomonadati</taxon>
        <taxon>Spirochaetota</taxon>
        <taxon>Spirochaetia</taxon>
        <taxon>Brachyspirales</taxon>
        <taxon>Brachyspiraceae</taxon>
        <taxon>Brachyspira</taxon>
    </lineage>
</organism>
<reference evidence="1" key="1">
    <citation type="submission" date="2023-07" db="EMBL/GenBank/DDBJ databases">
        <title>Mucosal microbiota of week-old chicken and adult hens.</title>
        <authorList>
            <person name="Volf J."/>
            <person name="Karasova D."/>
            <person name="Crhanova M."/>
            <person name="Faldynova M."/>
            <person name="Prikrylova H."/>
            <person name="Zeman M."/>
            <person name="Babak V."/>
            <person name="Rajova J."/>
            <person name="Rychlik I."/>
        </authorList>
    </citation>
    <scope>NUCLEOTIDE SEQUENCE</scope>
    <source>
        <strain evidence="1">ET902</strain>
    </source>
</reference>
<dbReference type="Proteomes" id="UP001175147">
    <property type="component" value="Unassembled WGS sequence"/>
</dbReference>
<accession>A0ABT8YVK6</accession>
<evidence type="ECO:0000313" key="2">
    <source>
        <dbReference type="Proteomes" id="UP001175147"/>
    </source>
</evidence>
<evidence type="ECO:0000313" key="1">
    <source>
        <dbReference type="EMBL" id="MDO7019946.1"/>
    </source>
</evidence>
<comment type="caution">
    <text evidence="1">The sequence shown here is derived from an EMBL/GenBank/DDBJ whole genome shotgun (WGS) entry which is preliminary data.</text>
</comment>
<dbReference type="RefSeq" id="WP_304392255.1">
    <property type="nucleotide sequence ID" value="NZ_JAUPBM010000033.1"/>
</dbReference>
<gene>
    <name evidence="1" type="ORF">Q5M86_04060</name>
</gene>
<evidence type="ECO:0008006" key="3">
    <source>
        <dbReference type="Google" id="ProtNLM"/>
    </source>
</evidence>
<proteinExistence type="predicted"/>
<dbReference type="EMBL" id="JAUPBM010000033">
    <property type="protein sequence ID" value="MDO7019946.1"/>
    <property type="molecule type" value="Genomic_DNA"/>
</dbReference>
<keyword evidence="2" id="KW-1185">Reference proteome</keyword>